<dbReference type="EMBL" id="CP053085">
    <property type="protein sequence ID" value="QJR34079.1"/>
    <property type="molecule type" value="Genomic_DNA"/>
</dbReference>
<protein>
    <submittedName>
        <fullName evidence="2">Glyoxalase</fullName>
    </submittedName>
</protein>
<dbReference type="InterPro" id="IPR029068">
    <property type="entry name" value="Glyas_Bleomycin-R_OHBP_Dase"/>
</dbReference>
<proteinExistence type="predicted"/>
<dbReference type="PROSITE" id="PS51819">
    <property type="entry name" value="VOC"/>
    <property type="match status" value="2"/>
</dbReference>
<dbReference type="InterPro" id="IPR002925">
    <property type="entry name" value="Dienelactn_hydro"/>
</dbReference>
<dbReference type="SUPFAM" id="SSF53474">
    <property type="entry name" value="alpha/beta-Hydrolases"/>
    <property type="match status" value="1"/>
</dbReference>
<dbReference type="GO" id="GO:0016787">
    <property type="term" value="F:hydrolase activity"/>
    <property type="evidence" value="ECO:0007669"/>
    <property type="project" value="InterPro"/>
</dbReference>
<keyword evidence="3" id="KW-1185">Reference proteome</keyword>
<dbReference type="InterPro" id="IPR052537">
    <property type="entry name" value="Extradiol_RC_dioxygenase"/>
</dbReference>
<dbReference type="Pfam" id="PF01738">
    <property type="entry name" value="DLH"/>
    <property type="match status" value="1"/>
</dbReference>
<dbReference type="PANTHER" id="PTHR36110:SF2">
    <property type="entry name" value="RING-CLEAVING DIOXYGENASE MHQE-RELATED"/>
    <property type="match status" value="1"/>
</dbReference>
<evidence type="ECO:0000259" key="1">
    <source>
        <dbReference type="PROSITE" id="PS51819"/>
    </source>
</evidence>
<dbReference type="InterPro" id="IPR004360">
    <property type="entry name" value="Glyas_Fos-R_dOase_dom"/>
</dbReference>
<sequence>MNKVLGIHHVTAIASDPQRNVDFYAGLLGLRLVKRTVNFDDPETYHLYYGDDVGSPGSIMTFFPWPGARRGRVGSGQVAMVAFSVLPSAIDFWLDRLTRHGIEHSGAWARFDGGEAELVISFEDHDGTMLEIVGHFGAANRRGRLGAPGIPPEEALRGFHGVTLWVSAHEGTGATLVETLGLTMIRDDGETRRYLTAGEAGQFVTVHARSGGRAGMSGAGTVHHVAWAVESDSVELEVRERVERAGLSPTSVIDRTYFRSVYFREQSGILFELATNQPGFLVDEPMDTLGEQLMLPPRYESAREAIESVLPPLHLAPPQGTAALDAAAAGGPEDVSADALGFAHRYLPPTAGAESVGATTLLLLHGTGGDEEDLIPLGRELLPGAGLLSPRGQVLENGAPRFFRRLAEGVFDQEDLAKRTDDLAVFIRQAIVNYRLEKDGVIAVGFSNGANIAASLLLKHPGLLRAAVLLSPMIPFRPDKDVDLSRTPVFIGASRADHIVPPDQTTALASMLRDYGAEVMLHWGSGGHAITQTEIKAAGEWLVGQVTPSGV</sequence>
<dbReference type="AlphaFoldDB" id="A0A6M4IJQ4"/>
<organism evidence="2 3">
    <name type="scientific">Gemmatimonas groenlandica</name>
    <dbReference type="NCBI Taxonomy" id="2732249"/>
    <lineage>
        <taxon>Bacteria</taxon>
        <taxon>Pseudomonadati</taxon>
        <taxon>Gemmatimonadota</taxon>
        <taxon>Gemmatimonadia</taxon>
        <taxon>Gemmatimonadales</taxon>
        <taxon>Gemmatimonadaceae</taxon>
        <taxon>Gemmatimonas</taxon>
    </lineage>
</organism>
<evidence type="ECO:0000313" key="2">
    <source>
        <dbReference type="EMBL" id="QJR34079.1"/>
    </source>
</evidence>
<dbReference type="KEGG" id="ggr:HKW67_00395"/>
<dbReference type="Gene3D" id="3.10.180.10">
    <property type="entry name" value="2,3-Dihydroxybiphenyl 1,2-Dioxygenase, domain 1"/>
    <property type="match status" value="2"/>
</dbReference>
<dbReference type="PANTHER" id="PTHR36110">
    <property type="entry name" value="RING-CLEAVING DIOXYGENASE MHQE-RELATED"/>
    <property type="match status" value="1"/>
</dbReference>
<dbReference type="CDD" id="cd08347">
    <property type="entry name" value="PcpA_C_like"/>
    <property type="match status" value="1"/>
</dbReference>
<name>A0A6M4IJQ4_9BACT</name>
<dbReference type="SUPFAM" id="SSF54593">
    <property type="entry name" value="Glyoxalase/Bleomycin resistance protein/Dihydroxybiphenyl dioxygenase"/>
    <property type="match status" value="1"/>
</dbReference>
<dbReference type="Proteomes" id="UP000500938">
    <property type="component" value="Chromosome"/>
</dbReference>
<dbReference type="Pfam" id="PF00903">
    <property type="entry name" value="Glyoxalase"/>
    <property type="match status" value="1"/>
</dbReference>
<dbReference type="InterPro" id="IPR029058">
    <property type="entry name" value="AB_hydrolase_fold"/>
</dbReference>
<evidence type="ECO:0000313" key="3">
    <source>
        <dbReference type="Proteomes" id="UP000500938"/>
    </source>
</evidence>
<accession>A0A6M4IJQ4</accession>
<gene>
    <name evidence="2" type="ORF">HKW67_00395</name>
</gene>
<dbReference type="InterPro" id="IPR037523">
    <property type="entry name" value="VOC_core"/>
</dbReference>
<reference evidence="2 3" key="1">
    <citation type="submission" date="2020-05" db="EMBL/GenBank/DDBJ databases">
        <title>Complete genome sequence of Gemmatimonas greenlandica TET16.</title>
        <authorList>
            <person name="Zeng Y."/>
        </authorList>
    </citation>
    <scope>NUCLEOTIDE SEQUENCE [LARGE SCALE GENOMIC DNA]</scope>
    <source>
        <strain evidence="2 3">TET16</strain>
    </source>
</reference>
<feature type="domain" description="VOC" evidence="1">
    <location>
        <begin position="158"/>
        <end position="276"/>
    </location>
</feature>
<feature type="domain" description="VOC" evidence="1">
    <location>
        <begin position="6"/>
        <end position="135"/>
    </location>
</feature>
<dbReference type="Gene3D" id="3.40.50.1820">
    <property type="entry name" value="alpha/beta hydrolase"/>
    <property type="match status" value="1"/>
</dbReference>